<dbReference type="EMBL" id="CM004480">
    <property type="protein sequence ID" value="OCT67980.1"/>
    <property type="molecule type" value="Genomic_DNA"/>
</dbReference>
<sequence length="95" mass="10819">MSLEAHNHFLPTLFFLPDSTATLSTLYQAKSCTVKLLSIFVSVINLNRLRNLICARTPLETDAHKHKWMMGVQPHVRAVCATVNRLYCCLYCSCF</sequence>
<name>A0A974C8M0_XENLA</name>
<gene>
    <name evidence="1" type="ORF">XELAEV_18039276mg</name>
</gene>
<dbReference type="Proteomes" id="UP000694892">
    <property type="component" value="Chromosome 8L"/>
</dbReference>
<protein>
    <submittedName>
        <fullName evidence="1">Uncharacterized protein</fullName>
    </submittedName>
</protein>
<proteinExistence type="predicted"/>
<evidence type="ECO:0000313" key="2">
    <source>
        <dbReference type="Proteomes" id="UP000694892"/>
    </source>
</evidence>
<evidence type="ECO:0000313" key="1">
    <source>
        <dbReference type="EMBL" id="OCT67980.1"/>
    </source>
</evidence>
<dbReference type="AlphaFoldDB" id="A0A974C8M0"/>
<reference evidence="2" key="1">
    <citation type="journal article" date="2016" name="Nature">
        <title>Genome evolution in the allotetraploid frog Xenopus laevis.</title>
        <authorList>
            <person name="Session A.M."/>
            <person name="Uno Y."/>
            <person name="Kwon T."/>
            <person name="Chapman J.A."/>
            <person name="Toyoda A."/>
            <person name="Takahashi S."/>
            <person name="Fukui A."/>
            <person name="Hikosaka A."/>
            <person name="Suzuki A."/>
            <person name="Kondo M."/>
            <person name="van Heeringen S.J."/>
            <person name="Quigley I."/>
            <person name="Heinz S."/>
            <person name="Ogino H."/>
            <person name="Ochi H."/>
            <person name="Hellsten U."/>
            <person name="Lyons J.B."/>
            <person name="Simakov O."/>
            <person name="Putnam N."/>
            <person name="Stites J."/>
            <person name="Kuroki Y."/>
            <person name="Tanaka T."/>
            <person name="Michiue T."/>
            <person name="Watanabe M."/>
            <person name="Bogdanovic O."/>
            <person name="Lister R."/>
            <person name="Georgiou G."/>
            <person name="Paranjpe S.S."/>
            <person name="van Kruijsbergen I."/>
            <person name="Shu S."/>
            <person name="Carlson J."/>
            <person name="Kinoshita T."/>
            <person name="Ohta Y."/>
            <person name="Mawaribuchi S."/>
            <person name="Jenkins J."/>
            <person name="Grimwood J."/>
            <person name="Schmutz J."/>
            <person name="Mitros T."/>
            <person name="Mozaffari S.V."/>
            <person name="Suzuki Y."/>
            <person name="Haramoto Y."/>
            <person name="Yamamoto T.S."/>
            <person name="Takagi C."/>
            <person name="Heald R."/>
            <person name="Miller K."/>
            <person name="Haudenschild C."/>
            <person name="Kitzman J."/>
            <person name="Nakayama T."/>
            <person name="Izutsu Y."/>
            <person name="Robert J."/>
            <person name="Fortriede J."/>
            <person name="Burns K."/>
            <person name="Lotay V."/>
            <person name="Karimi K."/>
            <person name="Yasuoka Y."/>
            <person name="Dichmann D.S."/>
            <person name="Flajnik M.F."/>
            <person name="Houston D.W."/>
            <person name="Shendure J."/>
            <person name="DuPasquier L."/>
            <person name="Vize P.D."/>
            <person name="Zorn A.M."/>
            <person name="Ito M."/>
            <person name="Marcotte E.M."/>
            <person name="Wallingford J.B."/>
            <person name="Ito Y."/>
            <person name="Asashima M."/>
            <person name="Ueno N."/>
            <person name="Matsuda Y."/>
            <person name="Veenstra G.J."/>
            <person name="Fujiyama A."/>
            <person name="Harland R.M."/>
            <person name="Taira M."/>
            <person name="Rokhsar D.S."/>
        </authorList>
    </citation>
    <scope>NUCLEOTIDE SEQUENCE [LARGE SCALE GENOMIC DNA]</scope>
    <source>
        <strain evidence="2">J</strain>
    </source>
</reference>
<organism evidence="1 2">
    <name type="scientific">Xenopus laevis</name>
    <name type="common">African clawed frog</name>
    <dbReference type="NCBI Taxonomy" id="8355"/>
    <lineage>
        <taxon>Eukaryota</taxon>
        <taxon>Metazoa</taxon>
        <taxon>Chordata</taxon>
        <taxon>Craniata</taxon>
        <taxon>Vertebrata</taxon>
        <taxon>Euteleostomi</taxon>
        <taxon>Amphibia</taxon>
        <taxon>Batrachia</taxon>
        <taxon>Anura</taxon>
        <taxon>Pipoidea</taxon>
        <taxon>Pipidae</taxon>
        <taxon>Xenopodinae</taxon>
        <taxon>Xenopus</taxon>
        <taxon>Xenopus</taxon>
    </lineage>
</organism>
<accession>A0A974C8M0</accession>